<dbReference type="PRINTS" id="PR00625">
    <property type="entry name" value="JDOMAIN"/>
</dbReference>
<evidence type="ECO:0000259" key="8">
    <source>
        <dbReference type="PROSITE" id="PS50076"/>
    </source>
</evidence>
<feature type="domain" description="J" evidence="8">
    <location>
        <begin position="30"/>
        <end position="94"/>
    </location>
</feature>
<dbReference type="SMART" id="SM00271">
    <property type="entry name" value="DnaJ"/>
    <property type="match status" value="1"/>
</dbReference>
<gene>
    <name evidence="9" type="ORF">HOLleu_05223</name>
</gene>
<keyword evidence="1" id="KW-0143">Chaperone</keyword>
<comment type="caution">
    <text evidence="9">The sequence shown here is derived from an EMBL/GenBank/DDBJ whole genome shotgun (WGS) entry which is preliminary data.</text>
</comment>
<protein>
    <recommendedName>
        <fullName evidence="2">DnaJ homolog subfamily B member 9</fullName>
    </recommendedName>
    <alternativeName>
        <fullName evidence="3">Endoplasmic reticulum DNA J domain-containing protein 4</fullName>
    </alternativeName>
</protein>
<dbReference type="Gene3D" id="1.10.287.110">
    <property type="entry name" value="DnaJ domain"/>
    <property type="match status" value="1"/>
</dbReference>
<dbReference type="GO" id="GO:0051087">
    <property type="term" value="F:protein-folding chaperone binding"/>
    <property type="evidence" value="ECO:0007669"/>
    <property type="project" value="TreeGrafter"/>
</dbReference>
<accession>A0A9Q1HH97</accession>
<keyword evidence="7" id="KW-0732">Signal</keyword>
<keyword evidence="10" id="KW-1185">Reference proteome</keyword>
<evidence type="ECO:0000313" key="10">
    <source>
        <dbReference type="Proteomes" id="UP001152320"/>
    </source>
</evidence>
<dbReference type="PANTHER" id="PTHR44360">
    <property type="entry name" value="DNAJ HOMOLOG SUBFAMILY B MEMBER 9"/>
    <property type="match status" value="1"/>
</dbReference>
<comment type="subunit">
    <text evidence="5">Interacts with HSPA5/BiP; interaction is direct. Interacts with ERN1/IRE1 (via the luminal region). Interacts with DERL1.</text>
</comment>
<evidence type="ECO:0000256" key="6">
    <source>
        <dbReference type="SAM" id="MobiDB-lite"/>
    </source>
</evidence>
<comment type="function">
    <text evidence="4">Co-chaperone for Hsp70 protein HSPA5/BiP that acts as a key repressor of the ERN1/IRE1-mediated unfolded protein response (UPR). J domain-containing co-chaperones stimulate the ATPase activity of Hsp70 proteins and are required for efficient substrate recognition by Hsp70 proteins. In the unstressed endoplasmic reticulum, interacts with the luminal region of ERN1/IRE1 and selectively recruits HSPA5/BiP: HSPA5/BiP disrupts the dimerization of the active ERN1/IRE1 luminal region, thereby inactivating ERN1/IRE1. Also involved in endoplasmic reticulum-associated degradation (ERAD) of misfolded proteins. Required for survival of B-cell progenitors and normal antibody production.</text>
</comment>
<dbReference type="InterPro" id="IPR018253">
    <property type="entry name" value="DnaJ_domain_CS"/>
</dbReference>
<dbReference type="OrthoDB" id="552049at2759"/>
<dbReference type="InterPro" id="IPR036869">
    <property type="entry name" value="J_dom_sf"/>
</dbReference>
<dbReference type="Pfam" id="PF00226">
    <property type="entry name" value="DnaJ"/>
    <property type="match status" value="1"/>
</dbReference>
<evidence type="ECO:0000256" key="5">
    <source>
        <dbReference type="ARBA" id="ARBA00046365"/>
    </source>
</evidence>
<feature type="signal peptide" evidence="7">
    <location>
        <begin position="1"/>
        <end position="25"/>
    </location>
</feature>
<reference evidence="9" key="1">
    <citation type="submission" date="2021-10" db="EMBL/GenBank/DDBJ databases">
        <title>Tropical sea cucumber genome reveals ecological adaptation and Cuvierian tubules defense mechanism.</title>
        <authorList>
            <person name="Chen T."/>
        </authorList>
    </citation>
    <scope>NUCLEOTIDE SEQUENCE</scope>
    <source>
        <strain evidence="9">Nanhai2018</strain>
        <tissue evidence="9">Muscle</tissue>
    </source>
</reference>
<feature type="compositionally biased region" description="Low complexity" evidence="6">
    <location>
        <begin position="224"/>
        <end position="239"/>
    </location>
</feature>
<dbReference type="GO" id="GO:0051787">
    <property type="term" value="F:misfolded protein binding"/>
    <property type="evidence" value="ECO:0007669"/>
    <property type="project" value="TreeGrafter"/>
</dbReference>
<dbReference type="PANTHER" id="PTHR44360:SF1">
    <property type="entry name" value="DNAJ HOMOLOG SUBFAMILY B MEMBER 9"/>
    <property type="match status" value="1"/>
</dbReference>
<dbReference type="EMBL" id="JAIZAY010000002">
    <property type="protein sequence ID" value="KAJ8046529.1"/>
    <property type="molecule type" value="Genomic_DNA"/>
</dbReference>
<name>A0A9Q1HH97_HOLLE</name>
<organism evidence="9 10">
    <name type="scientific">Holothuria leucospilota</name>
    <name type="common">Black long sea cucumber</name>
    <name type="synonym">Mertensiothuria leucospilota</name>
    <dbReference type="NCBI Taxonomy" id="206669"/>
    <lineage>
        <taxon>Eukaryota</taxon>
        <taxon>Metazoa</taxon>
        <taxon>Echinodermata</taxon>
        <taxon>Eleutherozoa</taxon>
        <taxon>Echinozoa</taxon>
        <taxon>Holothuroidea</taxon>
        <taxon>Aspidochirotacea</taxon>
        <taxon>Aspidochirotida</taxon>
        <taxon>Holothuriidae</taxon>
        <taxon>Holothuria</taxon>
    </lineage>
</organism>
<evidence type="ECO:0000256" key="1">
    <source>
        <dbReference type="ARBA" id="ARBA00023186"/>
    </source>
</evidence>
<evidence type="ECO:0000313" key="9">
    <source>
        <dbReference type="EMBL" id="KAJ8046529.1"/>
    </source>
</evidence>
<dbReference type="AlphaFoldDB" id="A0A9Q1HH97"/>
<evidence type="ECO:0000256" key="4">
    <source>
        <dbReference type="ARBA" id="ARBA00045428"/>
    </source>
</evidence>
<evidence type="ECO:0000256" key="2">
    <source>
        <dbReference type="ARBA" id="ARBA00040158"/>
    </source>
</evidence>
<dbReference type="GO" id="GO:0036503">
    <property type="term" value="P:ERAD pathway"/>
    <property type="evidence" value="ECO:0007669"/>
    <property type="project" value="TreeGrafter"/>
</dbReference>
<feature type="chain" id="PRO_5040153528" description="DnaJ homolog subfamily B member 9" evidence="7">
    <location>
        <begin position="26"/>
        <end position="258"/>
    </location>
</feature>
<dbReference type="SUPFAM" id="SSF46565">
    <property type="entry name" value="Chaperone J-domain"/>
    <property type="match status" value="1"/>
</dbReference>
<sequence>MKCPNGCHLAALCLGTAILIDVTQSLKDKDYYSLLGVKRTAKDKEIKRAFRKLAIKYHPDKNKDPDAEKQFVKIAEAYEVLSDAEERKLYDQLGHENYINRNQQGGGNGHSGGQFKDSFKFDDFFRNFDESFRAFKTNKKTHKTNQRHHHRTRGTFTFDHDFWDDLGDFDLFEDLFDSPFNGDFGNGFHFEMPSFDFGPDMHHMHQHFGHQGGRGRGGSTFRQNSHFSSSGHRSGNSASCRTVTQRVGNTVTTFTDCS</sequence>
<evidence type="ECO:0000256" key="3">
    <source>
        <dbReference type="ARBA" id="ARBA00041533"/>
    </source>
</evidence>
<dbReference type="PROSITE" id="PS00636">
    <property type="entry name" value="DNAJ_1"/>
    <property type="match status" value="1"/>
</dbReference>
<dbReference type="CDD" id="cd06257">
    <property type="entry name" value="DnaJ"/>
    <property type="match status" value="1"/>
</dbReference>
<evidence type="ECO:0000256" key="7">
    <source>
        <dbReference type="SAM" id="SignalP"/>
    </source>
</evidence>
<dbReference type="GO" id="GO:0005783">
    <property type="term" value="C:endoplasmic reticulum"/>
    <property type="evidence" value="ECO:0007669"/>
    <property type="project" value="TreeGrafter"/>
</dbReference>
<dbReference type="InterPro" id="IPR051948">
    <property type="entry name" value="Hsp70_co-chaperone_J-domain"/>
</dbReference>
<dbReference type="Proteomes" id="UP001152320">
    <property type="component" value="Chromosome 2"/>
</dbReference>
<proteinExistence type="predicted"/>
<dbReference type="PROSITE" id="PS50076">
    <property type="entry name" value="DNAJ_2"/>
    <property type="match status" value="1"/>
</dbReference>
<dbReference type="InterPro" id="IPR001623">
    <property type="entry name" value="DnaJ_domain"/>
</dbReference>
<feature type="region of interest" description="Disordered" evidence="6">
    <location>
        <begin position="206"/>
        <end position="241"/>
    </location>
</feature>